<evidence type="ECO:0000313" key="1">
    <source>
        <dbReference type="EMBL" id="EGE37316.1"/>
    </source>
</evidence>
<evidence type="ECO:0000313" key="2">
    <source>
        <dbReference type="Proteomes" id="UP000004668"/>
    </source>
</evidence>
<gene>
    <name evidence="1" type="ORF">HMPREF0059_01580</name>
</gene>
<organism evidence="1 2">
    <name type="scientific">Actinomyces viscosus C505</name>
    <dbReference type="NCBI Taxonomy" id="562973"/>
    <lineage>
        <taxon>Bacteria</taxon>
        <taxon>Bacillati</taxon>
        <taxon>Actinomycetota</taxon>
        <taxon>Actinomycetes</taxon>
        <taxon>Actinomycetales</taxon>
        <taxon>Actinomycetaceae</taxon>
        <taxon>Actinomyces</taxon>
    </lineage>
</organism>
<dbReference type="Proteomes" id="UP000004668">
    <property type="component" value="Unassembled WGS sequence"/>
</dbReference>
<protein>
    <submittedName>
        <fullName evidence="1">Uncharacterized protein</fullName>
    </submittedName>
</protein>
<accession>F2UYR2</accession>
<dbReference type="EMBL" id="ACRE02000002">
    <property type="protein sequence ID" value="EGE37316.1"/>
    <property type="molecule type" value="Genomic_DNA"/>
</dbReference>
<proteinExistence type="predicted"/>
<sequence length="67" mass="6777">MDAELAADGGARPAREIVLLGLALLLIAQAAQPTGDATGIAEVADLLPADAIALTDLTRDTLVPWGL</sequence>
<comment type="caution">
    <text evidence="1">The sequence shown here is derived from an EMBL/GenBank/DDBJ whole genome shotgun (WGS) entry which is preliminary data.</text>
</comment>
<name>F2UYR2_ACTVI</name>
<reference evidence="2" key="1">
    <citation type="submission" date="2010-02" db="EMBL/GenBank/DDBJ databases">
        <title>The Genome Sequence of Prevotella oris strain C735.</title>
        <authorList>
            <consortium name="The Broad Institute Genome Sequencing Platform"/>
            <person name="Ward D."/>
            <person name="Feldgarden M."/>
            <person name="Earl A."/>
            <person name="Young S.K."/>
            <person name="Zeng Q."/>
            <person name="Koehrsen M."/>
            <person name="Alvarado L."/>
            <person name="Berlin A."/>
            <person name="Bochicchio J."/>
            <person name="Borenstein D."/>
            <person name="Chapman S.B."/>
            <person name="Chen Z."/>
            <person name="Engels R."/>
            <person name="Freedman E."/>
            <person name="Gellesch M."/>
            <person name="Goldberg J."/>
            <person name="Griggs A."/>
            <person name="Gujja S."/>
            <person name="Heilman E."/>
            <person name="Heiman D."/>
            <person name="Hepburn T."/>
            <person name="Howarth C."/>
            <person name="Jen D."/>
            <person name="Larson L."/>
            <person name="Mehta T."/>
            <person name="Park D."/>
            <person name="Pearson M."/>
            <person name="Roberts A."/>
            <person name="Saif S."/>
            <person name="Shea T."/>
            <person name="Shenoy N."/>
            <person name="Sisk P."/>
            <person name="Stolte C."/>
            <person name="Sykes S."/>
            <person name="Thomson T."/>
            <person name="Walk T."/>
            <person name="White J."/>
            <person name="Yandava C."/>
            <person name="Sibley C.D."/>
            <person name="Field T.R."/>
            <person name="Grinwis M."/>
            <person name="Eshaghurshan C.S."/>
            <person name="Surette M.G."/>
            <person name="Haas B."/>
            <person name="Nusbaum C."/>
            <person name="Birren B."/>
        </authorList>
    </citation>
    <scope>NUCLEOTIDE SEQUENCE [LARGE SCALE GENOMIC DNA]</scope>
    <source>
        <strain evidence="2">C505</strain>
    </source>
</reference>
<dbReference type="HOGENOM" id="CLU_2802780_0_0_11"/>
<dbReference type="RefSeq" id="WP_004564733.1">
    <property type="nucleotide sequence ID" value="NZ_KI391966.1"/>
</dbReference>
<dbReference type="AlphaFoldDB" id="F2UYR2"/>
<reference evidence="1 2" key="2">
    <citation type="submission" date="2011-10" db="EMBL/GenBank/DDBJ databases">
        <title>The Genome Sequence of Actinomyces viscosus C505.</title>
        <authorList>
            <consortium name="The Broad Institute Genome Sequencing Platform"/>
            <consortium name="The Broad Institute Genome Sequencing Center for Infectious Disease"/>
            <person name="Earl A."/>
            <person name="Ward D."/>
            <person name="Feldgarden M."/>
            <person name="Gevers D."/>
            <person name="Sibley C.D."/>
            <person name="Field T.R."/>
            <person name="Grinwis M."/>
            <person name="Eshaghurshan C.S."/>
            <person name="Surette M.G."/>
            <person name="Young S.K."/>
            <person name="Zeng Q."/>
            <person name="Gargeya S."/>
            <person name="Fitzgerald M."/>
            <person name="Haas B."/>
            <person name="Abouelleil A."/>
            <person name="Alvarado L."/>
            <person name="Arachchi H.M."/>
            <person name="Berlin A."/>
            <person name="Brown A."/>
            <person name="Chapman S.B."/>
            <person name="Chen Z."/>
            <person name="Dunbar C."/>
            <person name="Freedman E."/>
            <person name="Gearin G."/>
            <person name="Goldberg J."/>
            <person name="Griggs A."/>
            <person name="Gujja S."/>
            <person name="Heiman D."/>
            <person name="Howarth C."/>
            <person name="Larson L."/>
            <person name="Lui A."/>
            <person name="MacDonald P.J.P."/>
            <person name="Montmayeur A."/>
            <person name="Murphy C."/>
            <person name="Neiman D."/>
            <person name="Pearson M."/>
            <person name="Priest M."/>
            <person name="Roberts A."/>
            <person name="Saif S."/>
            <person name="Shea T."/>
            <person name="Shenoy N."/>
            <person name="Sisk P."/>
            <person name="Stolte C."/>
            <person name="Sykes S."/>
            <person name="Wortman J."/>
            <person name="Nusbaum C."/>
            <person name="Birren B."/>
        </authorList>
    </citation>
    <scope>NUCLEOTIDE SEQUENCE [LARGE SCALE GENOMIC DNA]</scope>
    <source>
        <strain evidence="1 2">C505</strain>
    </source>
</reference>